<evidence type="ECO:0000313" key="2">
    <source>
        <dbReference type="EMBL" id="KAA2239867.1"/>
    </source>
</evidence>
<dbReference type="RefSeq" id="WP_149841044.1">
    <property type="nucleotide sequence ID" value="NZ_VUOC01000004.1"/>
</dbReference>
<reference evidence="2 3" key="2">
    <citation type="submission" date="2019-09" db="EMBL/GenBank/DDBJ databases">
        <authorList>
            <person name="Jin C."/>
        </authorList>
    </citation>
    <scope>NUCLEOTIDE SEQUENCE [LARGE SCALE GENOMIC DNA]</scope>
    <source>
        <strain evidence="2 3">BN140078</strain>
    </source>
</reference>
<dbReference type="Gene3D" id="3.40.50.1820">
    <property type="entry name" value="alpha/beta hydrolase"/>
    <property type="match status" value="1"/>
</dbReference>
<evidence type="ECO:0000256" key="1">
    <source>
        <dbReference type="SAM" id="MobiDB-lite"/>
    </source>
</evidence>
<dbReference type="EMBL" id="VUOC01000004">
    <property type="protein sequence ID" value="KAA2239867.1"/>
    <property type="molecule type" value="Genomic_DNA"/>
</dbReference>
<dbReference type="Proteomes" id="UP000324611">
    <property type="component" value="Unassembled WGS sequence"/>
</dbReference>
<organism evidence="2 3">
    <name type="scientific">Chitinophaga agrisoli</name>
    <dbReference type="NCBI Taxonomy" id="2607653"/>
    <lineage>
        <taxon>Bacteria</taxon>
        <taxon>Pseudomonadati</taxon>
        <taxon>Bacteroidota</taxon>
        <taxon>Chitinophagia</taxon>
        <taxon>Chitinophagales</taxon>
        <taxon>Chitinophagaceae</taxon>
        <taxon>Chitinophaga</taxon>
    </lineage>
</organism>
<feature type="region of interest" description="Disordered" evidence="1">
    <location>
        <begin position="148"/>
        <end position="174"/>
    </location>
</feature>
<dbReference type="SUPFAM" id="SSF53474">
    <property type="entry name" value="alpha/beta-Hydrolases"/>
    <property type="match status" value="1"/>
</dbReference>
<accession>A0A5B2VNU5</accession>
<proteinExistence type="predicted"/>
<keyword evidence="3" id="KW-1185">Reference proteome</keyword>
<name>A0A5B2VNU5_9BACT</name>
<protein>
    <recommendedName>
        <fullName evidence="4">Alpha/beta hydrolase family protein DUF900</fullName>
    </recommendedName>
</protein>
<evidence type="ECO:0008006" key="4">
    <source>
        <dbReference type="Google" id="ProtNLM"/>
    </source>
</evidence>
<reference evidence="2 3" key="1">
    <citation type="submission" date="2019-09" db="EMBL/GenBank/DDBJ databases">
        <title>Chitinophaga ginsengihumi sp. nov., isolated from soil of ginseng rhizosphere.</title>
        <authorList>
            <person name="Lee J."/>
        </authorList>
    </citation>
    <scope>NUCLEOTIDE SEQUENCE [LARGE SCALE GENOMIC DNA]</scope>
    <source>
        <strain evidence="2 3">BN140078</strain>
    </source>
</reference>
<dbReference type="InterPro" id="IPR029058">
    <property type="entry name" value="AB_hydrolase_fold"/>
</dbReference>
<feature type="compositionally biased region" description="Basic and acidic residues" evidence="1">
    <location>
        <begin position="148"/>
        <end position="165"/>
    </location>
</feature>
<gene>
    <name evidence="2" type="ORF">F0L74_27155</name>
</gene>
<comment type="caution">
    <text evidence="2">The sequence shown here is derived from an EMBL/GenBank/DDBJ whole genome shotgun (WGS) entry which is preliminary data.</text>
</comment>
<evidence type="ECO:0000313" key="3">
    <source>
        <dbReference type="Proteomes" id="UP000324611"/>
    </source>
</evidence>
<dbReference type="AlphaFoldDB" id="A0A5B2VNU5"/>
<sequence length="489" mass="54192">MTTTPLPVTDFSQIHIGTGGTFSPSGKFSSVAADIDALFAYLSEKDTDTLILYFHGGLVPEASGMAATAVITQHFSRMEEKRHAVSFVWETGPAEILLEQLDKAAMQVKSGLYKELINFVIKLVAGKLGKVPDAKGNGVYLSDEAIEEEKTKEAPFEELDTHDGTKGGSPLADAEADEDVERAQLEMESRILVMSSASDELLAALEEEAAMEEGKGFLSLGLIKLVAETAFQVLRRFRRHTHHDFYPTITEELFRKLGVGAAGTWGWNAIKQKAADMFADNTGLSGTGLHAGRYFLERLQAHYAASMQQNKPFSIHLIGHSAGSIVICHLLRQAMRSYPDLRFKLVALLAPACRTDLFMETIPAAREQGCYQQLRLFTMREENEKKDHCIPYVYTHSLLYLVSGLFEADTSGEPAPDTRILGLHEQFRSEGRYADDPLLQSLKTFLQEHCTVILSDDIDNPEINRRCSALKHGDFDDNELTLTSILLSI</sequence>